<keyword evidence="2" id="KW-1185">Reference proteome</keyword>
<accession>A0ACB9Q8W8</accession>
<name>A0ACB9Q8W8_BAUVA</name>
<organism evidence="1 2">
    <name type="scientific">Bauhinia variegata</name>
    <name type="common">Purple orchid tree</name>
    <name type="synonym">Phanera variegata</name>
    <dbReference type="NCBI Taxonomy" id="167791"/>
    <lineage>
        <taxon>Eukaryota</taxon>
        <taxon>Viridiplantae</taxon>
        <taxon>Streptophyta</taxon>
        <taxon>Embryophyta</taxon>
        <taxon>Tracheophyta</taxon>
        <taxon>Spermatophyta</taxon>
        <taxon>Magnoliopsida</taxon>
        <taxon>eudicotyledons</taxon>
        <taxon>Gunneridae</taxon>
        <taxon>Pentapetalae</taxon>
        <taxon>rosids</taxon>
        <taxon>fabids</taxon>
        <taxon>Fabales</taxon>
        <taxon>Fabaceae</taxon>
        <taxon>Cercidoideae</taxon>
        <taxon>Cercideae</taxon>
        <taxon>Bauhiniinae</taxon>
        <taxon>Bauhinia</taxon>
    </lineage>
</organism>
<dbReference type="EMBL" id="CM039426">
    <property type="protein sequence ID" value="KAI4357311.1"/>
    <property type="molecule type" value="Genomic_DNA"/>
</dbReference>
<reference evidence="1 2" key="1">
    <citation type="journal article" date="2022" name="DNA Res.">
        <title>Chromosomal-level genome assembly of the orchid tree Bauhinia variegata (Leguminosae; Cercidoideae) supports the allotetraploid origin hypothesis of Bauhinia.</title>
        <authorList>
            <person name="Zhong Y."/>
            <person name="Chen Y."/>
            <person name="Zheng D."/>
            <person name="Pang J."/>
            <person name="Liu Y."/>
            <person name="Luo S."/>
            <person name="Meng S."/>
            <person name="Qian L."/>
            <person name="Wei D."/>
            <person name="Dai S."/>
            <person name="Zhou R."/>
        </authorList>
    </citation>
    <scope>NUCLEOTIDE SEQUENCE [LARGE SCALE GENOMIC DNA]</scope>
    <source>
        <strain evidence="1">BV-YZ2020</strain>
    </source>
</reference>
<sequence length="2014" mass="228545">MPCAVWLTRTKVTTWTEMTVRTRSVSRRWLLKFERYLIEDICSWLGFCCDLFRMKIILEEMTDIPMNVTTNIIQRLVDRAIDETYYLCCFKKIVEDFEEEKKTLEAKYTDVQEDIEENKNAVMDIVQEVNLWKNRAEDLIAEDTNTRKSCLFPWCYNCIWQYRQGKDLAKKTQKIKELVESGKYFTKYGRPAELPSWEFYASPDFMFFDSRKSVYDKVLVALKSGENYMIALHGTGGSGKTTLAVKVGEIVEKEKHFDRAVMVTVSNNPNVKMIQDQIAKPLGVEFEPEENDLDRAKKLWSRLTNGERVLILLDDVWEKLKFEDIGIPFAHNHKGCCILITTRDLNVCRQMGCRGSIIKLDILPENEAWIFFQKHSGINDISPKKLKDTAEKIAKECKGLPVALAALAGTLKDQNLEDWKAALRSLKNPRPVDITDHELKEVYQRLKVSYDFLNNEHAQKLFKLCSLFPEDYEIPVEDLTRFSIGLGLFGEIDSYTTARDDMHRAKKKLVDCCLLMEVDERKCVKMHDLIRDVAKVIANNEIHSIVGPKWNQSDVENLGDIRYLYCHNMINFLEQLPYPKLEILIASIETKERDSIEVPEAFFKGMTNLKVLSLQVNGWRRKIIELPQSIDLLEGIRTLRLRNSKFEDISVLIKLQRLETLELIKCFIHEFPNGITELNKLRLLKLEGCEINRNPLGVIGKPSKIEELYFVGNFGSSWEFTGELVASLFDEDNISQKLQRYRISLENAPNDFKCFKMADSVSKGVGVEQFFLESISNATIKRMIQKAECLCLKNIQRGYKSFFPNLVEAIGDMNGLTELQLETHSGMECLIDTASLPSLTKTVFSKLTNLKLEQIKDMKELCQGHQIPSNLFEKLQQVFILDCRELHGMLMARNLNLSQLESLNVKACPSLTSLFTFSTAKSLVKLKWLTIQECMELKHIINEDIEEGEEIVWDQNEDQILPPVLNQVTLINLPNLISIFLESDYLTSPSLKKLSPESSHKARQQENNTSLGIQIPSSKLLCSAQCLKKQSLAPWRIKQMFINGCPKLKSLFTVLVASTMMLEQLDIQNCDGLKQIITDGEDYQNHRNDSYIFPKLKRVYVYNCSLLEFIFPAYFSGNLLHLSSVSILFTPMLKYVFGQYHHEHDSSHLNNNQDVQIDLPALESLDLLYLPKIISICQNNFHATWPRLKYLFLDDCPSSSITSISDFMGHYNTRQLDNKTRKDLRETLKYLVNLYFYQGVNVPYRVVQDCSKLNLTSTTTLEEMKKYKDVQNETVTSFLKYTLPKLIIKFNNEMVGQCAQEDCGSKKAAVAVTSTDSKPGNPMTEPKQTIEASPQILKETQKKIVQSSPASEEPALITSLTASQEIEIETPQEIDELVHGESRKYTSISGKQLIKENFQVDLTQEMDTTVASSSHSDPQVIKETEKDILQNCPAPDKPAIATSSTKSPSTSIISDETIKQTMDREGLKPTKAILEELSTQELDEQRSRSEPFSTNQHQPLEVSQTDNTASNIVVEEPLDSALKIAISEKSTTLAVSTDFKPKNSTAESLTFPTEKAYAEVAKSSEKPAMTTSSAPPSSSAILLQDTTSLSVREIFQGELPTEKDELVTKETGEDILQNLPALDKPAMATSSTSSPSTSITSNEVIEATVVTPPIDLEPEKPSGKSLVFPLVIKETKKEILQNRQATEKPAMPTSSTTAPGPSALLLQKTISLVVEEQVDSALSTDFKPRNSTAESFVSPTGEAYSKSKVNVSQIVIHNDIDTELDPLNINDLKDDDLFKLLQSMEDDADVMQPALEDGLVVEALFDLEAFLKMPLKDIANSEANSLRLENAINFLSRSCNEEGSLLAGLKDRIDSICRDVLNHLSSFKQASASLDEFKLLKEKEKSIKEELPLRKEVASNLFSNISRTKNSMAEARQKEADLKEQISKLQLELKAVKKDILDYEANLSSLEQQKEKLHTEVKTFKEEFEFVKKSKSEKVGNQRKAQQKLLKLDSEWSTLYNQFQQIRTAAANQS</sequence>
<evidence type="ECO:0000313" key="2">
    <source>
        <dbReference type="Proteomes" id="UP000828941"/>
    </source>
</evidence>
<evidence type="ECO:0000313" key="1">
    <source>
        <dbReference type="EMBL" id="KAI4357311.1"/>
    </source>
</evidence>
<comment type="caution">
    <text evidence="1">The sequence shown here is derived from an EMBL/GenBank/DDBJ whole genome shotgun (WGS) entry which is preliminary data.</text>
</comment>
<dbReference type="Proteomes" id="UP000828941">
    <property type="component" value="Chromosome 1"/>
</dbReference>
<proteinExistence type="predicted"/>
<protein>
    <submittedName>
        <fullName evidence="1">Uncharacterized protein</fullName>
    </submittedName>
</protein>
<gene>
    <name evidence="1" type="ORF">L6164_001269</name>
</gene>